<name>A0A8H5AVP1_9AGAR</name>
<proteinExistence type="predicted"/>
<keyword evidence="3" id="KW-1185">Reference proteome</keyword>
<feature type="region of interest" description="Disordered" evidence="1">
    <location>
        <begin position="463"/>
        <end position="493"/>
    </location>
</feature>
<dbReference type="AlphaFoldDB" id="A0A8H5AVP1"/>
<evidence type="ECO:0000256" key="1">
    <source>
        <dbReference type="SAM" id="MobiDB-lite"/>
    </source>
</evidence>
<reference evidence="2 3" key="1">
    <citation type="journal article" date="2020" name="ISME J.">
        <title>Uncovering the hidden diversity of litter-decomposition mechanisms in mushroom-forming fungi.</title>
        <authorList>
            <person name="Floudas D."/>
            <person name="Bentzer J."/>
            <person name="Ahren D."/>
            <person name="Johansson T."/>
            <person name="Persson P."/>
            <person name="Tunlid A."/>
        </authorList>
    </citation>
    <scope>NUCLEOTIDE SEQUENCE [LARGE SCALE GENOMIC DNA]</scope>
    <source>
        <strain evidence="2 3">CBS 101986</strain>
    </source>
</reference>
<comment type="caution">
    <text evidence="2">The sequence shown here is derived from an EMBL/GenBank/DDBJ whole genome shotgun (WGS) entry which is preliminary data.</text>
</comment>
<feature type="compositionally biased region" description="Pro residues" evidence="1">
    <location>
        <begin position="534"/>
        <end position="546"/>
    </location>
</feature>
<evidence type="ECO:0000313" key="2">
    <source>
        <dbReference type="EMBL" id="KAF5311814.1"/>
    </source>
</evidence>
<dbReference type="PANTHER" id="PTHR34365">
    <property type="entry name" value="ENOLASE (DUF1399)"/>
    <property type="match status" value="1"/>
</dbReference>
<dbReference type="Pfam" id="PF07173">
    <property type="entry name" value="GRDP-like"/>
    <property type="match status" value="1"/>
</dbReference>
<protein>
    <submittedName>
        <fullName evidence="2">Uncharacterized protein</fullName>
    </submittedName>
</protein>
<dbReference type="InterPro" id="IPR009836">
    <property type="entry name" value="GRDP-like"/>
</dbReference>
<gene>
    <name evidence="2" type="ORF">D9619_003591</name>
</gene>
<sequence>MLGVLQRSVAPGPEITHSADQHGRDPLTLIAQRDRPLVEIVDLKYHLDLLGVFHKLHHAVDAAGIVVDPSTKLRPIMSVAQRLFLARAQHRFDLWTKKILERPEREAGPLRLEELPPVDVLLLLHAYMLNPIAFREDVIRVYPCLARMGPFPWEAIHSQIDTSTFEMTGTPAQIGLWESSTAEPFEPPKTTLDSDTTDITCPRCLSYTKIPWKADEGKGLGEIGFHHVCTRCGLAIDSDALCVSKLLKDLSTEGPLAYTVLDKDGMEEIGYARAVSDNIRETLGRPGTTDGDRFGWKLSNVKEALLGDVPENDSLHKWLSYVLSAYTHFGKASIDLKAAGRFVRSMHEILWAGPGSSFPGKEQALMEAVASYERYFALTKAHAHGLVPTLDVDLAFHTHQLAGPLYADDCFSILGRFLNHDDTESNPETQHDNVQQSIDIWNRVYGESLLPLYMPFDSARGPVNESNCHNRSGDARNPGGENHQPTKPERGSRYVSINAAYTYATDIHNPYARGLPPLYQCPPRPNGVCMGPMGPKPPQPQKPKPS</sequence>
<dbReference type="Proteomes" id="UP000567179">
    <property type="component" value="Unassembled WGS sequence"/>
</dbReference>
<evidence type="ECO:0000313" key="3">
    <source>
        <dbReference type="Proteomes" id="UP000567179"/>
    </source>
</evidence>
<accession>A0A8H5AVP1</accession>
<dbReference type="EMBL" id="JAACJJ010000056">
    <property type="protein sequence ID" value="KAF5311814.1"/>
    <property type="molecule type" value="Genomic_DNA"/>
</dbReference>
<dbReference type="OrthoDB" id="2684236at2759"/>
<feature type="region of interest" description="Disordered" evidence="1">
    <location>
        <begin position="523"/>
        <end position="546"/>
    </location>
</feature>
<organism evidence="2 3">
    <name type="scientific">Psilocybe cf. subviscida</name>
    <dbReference type="NCBI Taxonomy" id="2480587"/>
    <lineage>
        <taxon>Eukaryota</taxon>
        <taxon>Fungi</taxon>
        <taxon>Dikarya</taxon>
        <taxon>Basidiomycota</taxon>
        <taxon>Agaricomycotina</taxon>
        <taxon>Agaricomycetes</taxon>
        <taxon>Agaricomycetidae</taxon>
        <taxon>Agaricales</taxon>
        <taxon>Agaricineae</taxon>
        <taxon>Strophariaceae</taxon>
        <taxon>Psilocybe</taxon>
    </lineage>
</organism>
<dbReference type="PANTHER" id="PTHR34365:SF7">
    <property type="entry name" value="GLYCINE-RICH DOMAIN-CONTAINING PROTEIN 1"/>
    <property type="match status" value="1"/>
</dbReference>